<gene>
    <name evidence="2" type="ORF">DCF17_15480</name>
</gene>
<dbReference type="Proteomes" id="UP000249081">
    <property type="component" value="Unassembled WGS sequence"/>
</dbReference>
<keyword evidence="1" id="KW-0732">Signal</keyword>
<dbReference type="AlphaFoldDB" id="A0A2W4W0M9"/>
<reference evidence="3" key="1">
    <citation type="submission" date="2018-04" db="EMBL/GenBank/DDBJ databases">
        <authorList>
            <person name="Cornet L."/>
        </authorList>
    </citation>
    <scope>NUCLEOTIDE SEQUENCE [LARGE SCALE GENOMIC DNA]</scope>
</reference>
<comment type="caution">
    <text evidence="2">The sequence shown here is derived from an EMBL/GenBank/DDBJ whole genome shotgun (WGS) entry which is preliminary data.</text>
</comment>
<dbReference type="PROSITE" id="PS51257">
    <property type="entry name" value="PROKAR_LIPOPROTEIN"/>
    <property type="match status" value="1"/>
</dbReference>
<name>A0A2W4W0M9_9CYAN</name>
<evidence type="ECO:0000313" key="2">
    <source>
        <dbReference type="EMBL" id="PZO37800.1"/>
    </source>
</evidence>
<proteinExistence type="predicted"/>
<dbReference type="EMBL" id="QBMN01000115">
    <property type="protein sequence ID" value="PZO37800.1"/>
    <property type="molecule type" value="Genomic_DNA"/>
</dbReference>
<reference evidence="2 3" key="2">
    <citation type="submission" date="2018-06" db="EMBL/GenBank/DDBJ databases">
        <title>Metagenomic assembly of (sub)arctic Cyanobacteria and their associated microbiome from non-axenic cultures.</title>
        <authorList>
            <person name="Baurain D."/>
        </authorList>
    </citation>
    <scope>NUCLEOTIDE SEQUENCE [LARGE SCALE GENOMIC DNA]</scope>
    <source>
        <strain evidence="2">ULC041bin1</strain>
    </source>
</reference>
<feature type="signal peptide" evidence="1">
    <location>
        <begin position="1"/>
        <end position="23"/>
    </location>
</feature>
<evidence type="ECO:0000313" key="3">
    <source>
        <dbReference type="Proteomes" id="UP000249081"/>
    </source>
</evidence>
<feature type="chain" id="PRO_5016121949" evidence="1">
    <location>
        <begin position="24"/>
        <end position="206"/>
    </location>
</feature>
<sequence>MLKTTFRCSALLCLGLTLLLTTAACTRTPDAADVNGTDPMADPIDPVPGDQVEDTESLLALSGEGLQLVGDQTGSTATLEFGNEMDLVEDAVTSLLGAPLESGDNEECGAGPQTITQWPRGLVLHAAGGEFIGWSVSPDTDATLTTMAGVGIDSTRSELESVYTVEVVESSLGTEFSTGDLFGILNSTAPDAMIEYLWAGTVCNFR</sequence>
<evidence type="ECO:0000256" key="1">
    <source>
        <dbReference type="SAM" id="SignalP"/>
    </source>
</evidence>
<organism evidence="2 3">
    <name type="scientific">Shackletoniella antarctica</name>
    <dbReference type="NCBI Taxonomy" id="268115"/>
    <lineage>
        <taxon>Bacteria</taxon>
        <taxon>Bacillati</taxon>
        <taxon>Cyanobacteriota</taxon>
        <taxon>Cyanophyceae</taxon>
        <taxon>Oculatellales</taxon>
        <taxon>Oculatellaceae</taxon>
        <taxon>Shackletoniella</taxon>
    </lineage>
</organism>
<protein>
    <submittedName>
        <fullName evidence="2">Uncharacterized protein</fullName>
    </submittedName>
</protein>
<accession>A0A2W4W0M9</accession>